<gene>
    <name evidence="1" type="ORF">ZIOFF_032743</name>
</gene>
<name>A0A8J5GN63_ZINOF</name>
<protein>
    <submittedName>
        <fullName evidence="1">Uncharacterized protein</fullName>
    </submittedName>
</protein>
<proteinExistence type="predicted"/>
<dbReference type="AlphaFoldDB" id="A0A8J5GN63"/>
<evidence type="ECO:0000313" key="2">
    <source>
        <dbReference type="Proteomes" id="UP000734854"/>
    </source>
</evidence>
<dbReference type="Proteomes" id="UP000734854">
    <property type="component" value="Unassembled WGS sequence"/>
</dbReference>
<comment type="caution">
    <text evidence="1">The sequence shown here is derived from an EMBL/GenBank/DDBJ whole genome shotgun (WGS) entry which is preliminary data.</text>
</comment>
<sequence>MLILELGIWLVPFTLVLAPFRRLVLLVSKLRQIRDGVVASRSTSPAIWMRLARINSTALVVYSLRFSLLPLRLSPVC</sequence>
<keyword evidence="2" id="KW-1185">Reference proteome</keyword>
<organism evidence="1 2">
    <name type="scientific">Zingiber officinale</name>
    <name type="common">Ginger</name>
    <name type="synonym">Amomum zingiber</name>
    <dbReference type="NCBI Taxonomy" id="94328"/>
    <lineage>
        <taxon>Eukaryota</taxon>
        <taxon>Viridiplantae</taxon>
        <taxon>Streptophyta</taxon>
        <taxon>Embryophyta</taxon>
        <taxon>Tracheophyta</taxon>
        <taxon>Spermatophyta</taxon>
        <taxon>Magnoliopsida</taxon>
        <taxon>Liliopsida</taxon>
        <taxon>Zingiberales</taxon>
        <taxon>Zingiberaceae</taxon>
        <taxon>Zingiber</taxon>
    </lineage>
</organism>
<evidence type="ECO:0000313" key="1">
    <source>
        <dbReference type="EMBL" id="KAG6507400.1"/>
    </source>
</evidence>
<dbReference type="EMBL" id="JACMSC010000009">
    <property type="protein sequence ID" value="KAG6507400.1"/>
    <property type="molecule type" value="Genomic_DNA"/>
</dbReference>
<reference evidence="1 2" key="1">
    <citation type="submission" date="2020-08" db="EMBL/GenBank/DDBJ databases">
        <title>Plant Genome Project.</title>
        <authorList>
            <person name="Zhang R.-G."/>
        </authorList>
    </citation>
    <scope>NUCLEOTIDE SEQUENCE [LARGE SCALE GENOMIC DNA]</scope>
    <source>
        <tissue evidence="1">Rhizome</tissue>
    </source>
</reference>
<accession>A0A8J5GN63</accession>